<keyword evidence="3" id="KW-0560">Oxidoreductase</keyword>
<dbReference type="InterPro" id="IPR001670">
    <property type="entry name" value="ADH_Fe/GldA"/>
</dbReference>
<dbReference type="PANTHER" id="PTHR11496:SF102">
    <property type="entry name" value="ALCOHOL DEHYDROGENASE 4"/>
    <property type="match status" value="1"/>
</dbReference>
<comment type="caution">
    <text evidence="6">The sequence shown here is derived from an EMBL/GenBank/DDBJ whole genome shotgun (WGS) entry which is preliminary data.</text>
</comment>
<evidence type="ECO:0000256" key="2">
    <source>
        <dbReference type="ARBA" id="ARBA00007358"/>
    </source>
</evidence>
<dbReference type="Pfam" id="PF25137">
    <property type="entry name" value="ADH_Fe_C"/>
    <property type="match status" value="1"/>
</dbReference>
<protein>
    <submittedName>
        <fullName evidence="6">Iron-containing alcohol dehydrogenase</fullName>
    </submittedName>
</protein>
<dbReference type="FunFam" id="1.20.1090.10:FF:000001">
    <property type="entry name" value="Aldehyde-alcohol dehydrogenase"/>
    <property type="match status" value="1"/>
</dbReference>
<dbReference type="GO" id="GO:0046872">
    <property type="term" value="F:metal ion binding"/>
    <property type="evidence" value="ECO:0007669"/>
    <property type="project" value="InterPro"/>
</dbReference>
<dbReference type="GO" id="GO:0004022">
    <property type="term" value="F:alcohol dehydrogenase (NAD+) activity"/>
    <property type="evidence" value="ECO:0007669"/>
    <property type="project" value="TreeGrafter"/>
</dbReference>
<dbReference type="FunFam" id="3.40.50.1970:FF:000003">
    <property type="entry name" value="Alcohol dehydrogenase, iron-containing"/>
    <property type="match status" value="1"/>
</dbReference>
<sequence length="386" mass="41212">MLLNQSSYFCPTQIVLGEGCFRQLPSLLAEKQARRVLFVVDPALKKQEFVQEIQKEMDNLGVKFAVHAEVSPDPMDTEVSNALEVSESIGADLVLGVGGGSALDVAKAVAIVATNGGRIHDYTGIRMFATPPLPLIALPTTAGTGSEVSGSCVITDTESGMKMSIRHAELNPARVAILDPLVLASLPVSVACHSALDAFVHAFESYISRNSNPVTDGVNLHAIRLITDNIRPFVANRSNSHAALNMLCGSNMAGMTFGQTGLGNVHCMARFIGARYHLSHGLSNALCLPVVARYNMIASPERYAQVAKAMGCQIEGLSVLEAAELAIDAIEALCIDLGIPRHLAEVGVKEGDIDELADLCAEAGYDRWNPRSTTRNDFVNLFKAAL</sequence>
<comment type="similarity">
    <text evidence="2">Belongs to the iron-containing alcohol dehydrogenase family.</text>
</comment>
<reference evidence="6 7" key="1">
    <citation type="submission" date="2020-06" db="EMBL/GenBank/DDBJ databases">
        <title>Halomonas sp. QX-1 draft genome sequence.</title>
        <authorList>
            <person name="Qiu X."/>
        </authorList>
    </citation>
    <scope>NUCLEOTIDE SEQUENCE [LARGE SCALE GENOMIC DNA]</scope>
    <source>
        <strain evidence="6 7">QX-1</strain>
    </source>
</reference>
<feature type="domain" description="Fe-containing alcohol dehydrogenase-like C-terminal" evidence="5">
    <location>
        <begin position="193"/>
        <end position="386"/>
    </location>
</feature>
<gene>
    <name evidence="6" type="ORF">HUO07_16690</name>
</gene>
<comment type="cofactor">
    <cofactor evidence="1">
        <name>Fe cation</name>
        <dbReference type="ChEBI" id="CHEBI:24875"/>
    </cofactor>
</comment>
<evidence type="ECO:0000259" key="4">
    <source>
        <dbReference type="Pfam" id="PF00465"/>
    </source>
</evidence>
<feature type="domain" description="Alcohol dehydrogenase iron-type/glycerol dehydrogenase GldA" evidence="4">
    <location>
        <begin position="11"/>
        <end position="180"/>
    </location>
</feature>
<dbReference type="EMBL" id="JABWCV010000023">
    <property type="protein sequence ID" value="NVF15796.1"/>
    <property type="molecule type" value="Genomic_DNA"/>
</dbReference>
<organism evidence="6 7">
    <name type="scientific">Vreelandella maris</name>
    <dbReference type="NCBI Taxonomy" id="2729617"/>
    <lineage>
        <taxon>Bacteria</taxon>
        <taxon>Pseudomonadati</taxon>
        <taxon>Pseudomonadota</taxon>
        <taxon>Gammaproteobacteria</taxon>
        <taxon>Oceanospirillales</taxon>
        <taxon>Halomonadaceae</taxon>
        <taxon>Vreelandella</taxon>
    </lineage>
</organism>
<evidence type="ECO:0000313" key="6">
    <source>
        <dbReference type="EMBL" id="NVF15796.1"/>
    </source>
</evidence>
<dbReference type="Proteomes" id="UP000589984">
    <property type="component" value="Unassembled WGS sequence"/>
</dbReference>
<dbReference type="CDD" id="cd08551">
    <property type="entry name" value="Fe-ADH"/>
    <property type="match status" value="1"/>
</dbReference>
<dbReference type="SUPFAM" id="SSF56796">
    <property type="entry name" value="Dehydroquinate synthase-like"/>
    <property type="match status" value="1"/>
</dbReference>
<evidence type="ECO:0000256" key="3">
    <source>
        <dbReference type="ARBA" id="ARBA00023002"/>
    </source>
</evidence>
<dbReference type="AlphaFoldDB" id="A0A7Y6VAR8"/>
<dbReference type="PANTHER" id="PTHR11496">
    <property type="entry name" value="ALCOHOL DEHYDROGENASE"/>
    <property type="match status" value="1"/>
</dbReference>
<dbReference type="Gene3D" id="1.20.1090.10">
    <property type="entry name" value="Dehydroquinate synthase-like - alpha domain"/>
    <property type="match status" value="1"/>
</dbReference>
<evidence type="ECO:0000256" key="1">
    <source>
        <dbReference type="ARBA" id="ARBA00001962"/>
    </source>
</evidence>
<dbReference type="Pfam" id="PF00465">
    <property type="entry name" value="Fe-ADH"/>
    <property type="match status" value="1"/>
</dbReference>
<keyword evidence="7" id="KW-1185">Reference proteome</keyword>
<evidence type="ECO:0000259" key="5">
    <source>
        <dbReference type="Pfam" id="PF25137"/>
    </source>
</evidence>
<dbReference type="InterPro" id="IPR039697">
    <property type="entry name" value="Alcohol_dehydrogenase_Fe"/>
</dbReference>
<proteinExistence type="inferred from homology"/>
<evidence type="ECO:0000313" key="7">
    <source>
        <dbReference type="Proteomes" id="UP000589984"/>
    </source>
</evidence>
<name>A0A7Y6VAR8_9GAMM</name>
<accession>A0A7Y6VAR8</accession>
<dbReference type="Gene3D" id="3.40.50.1970">
    <property type="match status" value="1"/>
</dbReference>
<dbReference type="RefSeq" id="WP_176304497.1">
    <property type="nucleotide sequence ID" value="NZ_JABWCV010000023.1"/>
</dbReference>
<dbReference type="InterPro" id="IPR056798">
    <property type="entry name" value="ADH_Fe_C"/>
</dbReference>